<sequence>MRYLILGCGWVGEALAKTLLQKGHQVYASTTDSEKYQRLQALGISAILADFDREVDLASFPGEVDFVLNSIPAVKRLEQPLLEARFASLKEVLKHLTYRKQIFLSSIGVYPDVDGDFTESSALDAKAYKLYAAEECMLTLANTVVYRLGGLFGDQRIFAKYFQDKVCHTGAQLANFIHQDDVLNLIVLGFEQNLSSSCYNLVAPAHPTKREVVLASAAKYGFKPPSAFEDREKFKKQVIGDKILQELHYVFKYPSPLDF</sequence>
<dbReference type="AlphaFoldDB" id="A0A0B8T3U0"/>
<dbReference type="Gene3D" id="3.40.50.720">
    <property type="entry name" value="NAD(P)-binding Rossmann-like Domain"/>
    <property type="match status" value="1"/>
</dbReference>
<reference evidence="2 3" key="2">
    <citation type="journal article" date="2015" name="PLoS ONE">
        <title>Whole-Genome Optical Mapping and Finished Genome Sequence of Sphingobacterium deserti sp. nov., a New Species Isolated from the Western Desert of China.</title>
        <authorList>
            <person name="Teng C."/>
            <person name="Zhou Z."/>
            <person name="Molnar I."/>
            <person name="Li X."/>
            <person name="Tang R."/>
            <person name="Chen M."/>
            <person name="Wang L."/>
            <person name="Su S."/>
            <person name="Zhang W."/>
            <person name="Lin M."/>
        </authorList>
    </citation>
    <scope>NUCLEOTIDE SEQUENCE [LARGE SCALE GENOMIC DNA]</scope>
    <source>
        <strain evidence="3">ACCC05744</strain>
    </source>
</reference>
<dbReference type="InterPro" id="IPR036291">
    <property type="entry name" value="NAD(P)-bd_dom_sf"/>
</dbReference>
<dbReference type="InterPro" id="IPR051783">
    <property type="entry name" value="NAD(P)-dependent_oxidoreduct"/>
</dbReference>
<evidence type="ECO:0000313" key="3">
    <source>
        <dbReference type="Proteomes" id="UP000031802"/>
    </source>
</evidence>
<dbReference type="eggNOG" id="COG0451">
    <property type="taxonomic scope" value="Bacteria"/>
</dbReference>
<dbReference type="SUPFAM" id="SSF51735">
    <property type="entry name" value="NAD(P)-binding Rossmann-fold domains"/>
    <property type="match status" value="1"/>
</dbReference>
<proteinExistence type="predicted"/>
<accession>A0A0B8T3U0</accession>
<organism evidence="2 3">
    <name type="scientific">Sphingobacterium deserti</name>
    <dbReference type="NCBI Taxonomy" id="1229276"/>
    <lineage>
        <taxon>Bacteria</taxon>
        <taxon>Pseudomonadati</taxon>
        <taxon>Bacteroidota</taxon>
        <taxon>Sphingobacteriia</taxon>
        <taxon>Sphingobacteriales</taxon>
        <taxon>Sphingobacteriaceae</taxon>
        <taxon>Sphingobacterium</taxon>
    </lineage>
</organism>
<feature type="domain" description="NAD(P)-binding" evidence="1">
    <location>
        <begin position="9"/>
        <end position="128"/>
    </location>
</feature>
<name>A0A0B8T3U0_9SPHI</name>
<gene>
    <name evidence="2" type="ORF">DI53_0335</name>
</gene>
<dbReference type="GO" id="GO:0005737">
    <property type="term" value="C:cytoplasm"/>
    <property type="evidence" value="ECO:0007669"/>
    <property type="project" value="TreeGrafter"/>
</dbReference>
<dbReference type="STRING" id="1229276.DI53_0335"/>
<dbReference type="EMBL" id="JJMU01000004">
    <property type="protein sequence ID" value="KGE15901.1"/>
    <property type="molecule type" value="Genomic_DNA"/>
</dbReference>
<reference evidence="3" key="1">
    <citation type="submission" date="2014-04" db="EMBL/GenBank/DDBJ databases">
        <title>Whole-Genome optical mapping and complete genome sequence of Sphingobacterium deserti sp. nov., a new spaces isolated from desert in the west of China.</title>
        <authorList>
            <person name="Teng C."/>
            <person name="Zhou Z."/>
            <person name="Li X."/>
            <person name="Chen M."/>
            <person name="Lin M."/>
            <person name="Wang L."/>
            <person name="Su S."/>
            <person name="Zhang C."/>
            <person name="Zhang W."/>
        </authorList>
    </citation>
    <scope>NUCLEOTIDE SEQUENCE [LARGE SCALE GENOMIC DNA]</scope>
    <source>
        <strain evidence="3">ACCC05744</strain>
    </source>
</reference>
<dbReference type="OrthoDB" id="751203at2"/>
<evidence type="ECO:0000259" key="1">
    <source>
        <dbReference type="Pfam" id="PF13460"/>
    </source>
</evidence>
<evidence type="ECO:0000313" key="2">
    <source>
        <dbReference type="EMBL" id="KGE15901.1"/>
    </source>
</evidence>
<dbReference type="GO" id="GO:0004029">
    <property type="term" value="F:aldehyde dehydrogenase (NAD+) activity"/>
    <property type="evidence" value="ECO:0007669"/>
    <property type="project" value="TreeGrafter"/>
</dbReference>
<dbReference type="PATRIC" id="fig|1229276.3.peg.348"/>
<dbReference type="PANTHER" id="PTHR48079:SF6">
    <property type="entry name" value="NAD(P)-BINDING DOMAIN-CONTAINING PROTEIN-RELATED"/>
    <property type="match status" value="1"/>
</dbReference>
<keyword evidence="3" id="KW-1185">Reference proteome</keyword>
<dbReference type="Proteomes" id="UP000031802">
    <property type="component" value="Unassembled WGS sequence"/>
</dbReference>
<comment type="caution">
    <text evidence="2">The sequence shown here is derived from an EMBL/GenBank/DDBJ whole genome shotgun (WGS) entry which is preliminary data.</text>
</comment>
<dbReference type="RefSeq" id="WP_037494672.1">
    <property type="nucleotide sequence ID" value="NZ_JJMU01000004.1"/>
</dbReference>
<dbReference type="PANTHER" id="PTHR48079">
    <property type="entry name" value="PROTEIN YEEZ"/>
    <property type="match status" value="1"/>
</dbReference>
<dbReference type="InterPro" id="IPR016040">
    <property type="entry name" value="NAD(P)-bd_dom"/>
</dbReference>
<protein>
    <submittedName>
        <fullName evidence="2">Epimerase</fullName>
    </submittedName>
</protein>
<dbReference type="Pfam" id="PF13460">
    <property type="entry name" value="NAD_binding_10"/>
    <property type="match status" value="1"/>
</dbReference>